<sequence length="100" mass="10768">MLKLLSLLPCLLLISQAHGACEQLLACENVINEDNLFNGDGSLINFVDAAASMDALCGELAGLKTCIDANLNTCSDTEIRNMMKTVGDILEYMCTPEGRQ</sequence>
<dbReference type="Proteomes" id="UP000271974">
    <property type="component" value="Unassembled WGS sequence"/>
</dbReference>
<comment type="caution">
    <text evidence="2">The sequence shown here is derived from an EMBL/GenBank/DDBJ whole genome shotgun (WGS) entry which is preliminary data.</text>
</comment>
<organism evidence="2 3">
    <name type="scientific">Elysia chlorotica</name>
    <name type="common">Eastern emerald elysia</name>
    <name type="synonym">Sea slug</name>
    <dbReference type="NCBI Taxonomy" id="188477"/>
    <lineage>
        <taxon>Eukaryota</taxon>
        <taxon>Metazoa</taxon>
        <taxon>Spiralia</taxon>
        <taxon>Lophotrochozoa</taxon>
        <taxon>Mollusca</taxon>
        <taxon>Gastropoda</taxon>
        <taxon>Heterobranchia</taxon>
        <taxon>Euthyneura</taxon>
        <taxon>Panpulmonata</taxon>
        <taxon>Sacoglossa</taxon>
        <taxon>Placobranchoidea</taxon>
        <taxon>Plakobranchidae</taxon>
        <taxon>Elysia</taxon>
    </lineage>
</organism>
<protein>
    <submittedName>
        <fullName evidence="2">Uncharacterized protein</fullName>
    </submittedName>
</protein>
<reference evidence="2 3" key="1">
    <citation type="submission" date="2019-01" db="EMBL/GenBank/DDBJ databases">
        <title>A draft genome assembly of the solar-powered sea slug Elysia chlorotica.</title>
        <authorList>
            <person name="Cai H."/>
            <person name="Li Q."/>
            <person name="Fang X."/>
            <person name="Li J."/>
            <person name="Curtis N.E."/>
            <person name="Altenburger A."/>
            <person name="Shibata T."/>
            <person name="Feng M."/>
            <person name="Maeda T."/>
            <person name="Schwartz J.A."/>
            <person name="Shigenobu S."/>
            <person name="Lundholm N."/>
            <person name="Nishiyama T."/>
            <person name="Yang H."/>
            <person name="Hasebe M."/>
            <person name="Li S."/>
            <person name="Pierce S.K."/>
            <person name="Wang J."/>
        </authorList>
    </citation>
    <scope>NUCLEOTIDE SEQUENCE [LARGE SCALE GENOMIC DNA]</scope>
    <source>
        <strain evidence="2">EC2010</strain>
        <tissue evidence="2">Whole organism of an adult</tissue>
    </source>
</reference>
<feature type="non-terminal residue" evidence="2">
    <location>
        <position position="100"/>
    </location>
</feature>
<proteinExistence type="predicted"/>
<gene>
    <name evidence="2" type="ORF">EGW08_019517</name>
</gene>
<name>A0A3S1B1J9_ELYCH</name>
<evidence type="ECO:0000313" key="2">
    <source>
        <dbReference type="EMBL" id="RUS72719.1"/>
    </source>
</evidence>
<dbReference type="OrthoDB" id="6193932at2759"/>
<evidence type="ECO:0000313" key="3">
    <source>
        <dbReference type="Proteomes" id="UP000271974"/>
    </source>
</evidence>
<keyword evidence="1" id="KW-0732">Signal</keyword>
<accession>A0A3S1B1J9</accession>
<dbReference type="EMBL" id="RQTK01001027">
    <property type="protein sequence ID" value="RUS72719.1"/>
    <property type="molecule type" value="Genomic_DNA"/>
</dbReference>
<evidence type="ECO:0000256" key="1">
    <source>
        <dbReference type="SAM" id="SignalP"/>
    </source>
</evidence>
<dbReference type="AlphaFoldDB" id="A0A3S1B1J9"/>
<keyword evidence="3" id="KW-1185">Reference proteome</keyword>
<feature type="chain" id="PRO_5018725533" evidence="1">
    <location>
        <begin position="20"/>
        <end position="100"/>
    </location>
</feature>
<feature type="signal peptide" evidence="1">
    <location>
        <begin position="1"/>
        <end position="19"/>
    </location>
</feature>